<dbReference type="EMBL" id="CADEPM010000006">
    <property type="protein sequence ID" value="CAB3407469.1"/>
    <property type="molecule type" value="Genomic_DNA"/>
</dbReference>
<protein>
    <recommendedName>
        <fullName evidence="4">K Homology domain-containing protein</fullName>
    </recommendedName>
</protein>
<evidence type="ECO:0000259" key="4">
    <source>
        <dbReference type="SMART" id="SM00322"/>
    </source>
</evidence>
<dbReference type="PROSITE" id="PS50084">
    <property type="entry name" value="KH_TYPE_1"/>
    <property type="match status" value="2"/>
</dbReference>
<evidence type="ECO:0000256" key="2">
    <source>
        <dbReference type="PROSITE-ProRule" id="PRU00117"/>
    </source>
</evidence>
<dbReference type="InterPro" id="IPR004088">
    <property type="entry name" value="KH_dom_type_1"/>
</dbReference>
<dbReference type="GO" id="GO:0003723">
    <property type="term" value="F:RNA binding"/>
    <property type="evidence" value="ECO:0007669"/>
    <property type="project" value="UniProtKB-UniRule"/>
</dbReference>
<dbReference type="Proteomes" id="UP000494206">
    <property type="component" value="Unassembled WGS sequence"/>
</dbReference>
<evidence type="ECO:0000256" key="3">
    <source>
        <dbReference type="SAM" id="MobiDB-lite"/>
    </source>
</evidence>
<comment type="caution">
    <text evidence="5">The sequence shown here is derived from an EMBL/GenBank/DDBJ whole genome shotgun (WGS) entry which is preliminary data.</text>
</comment>
<feature type="compositionally biased region" description="Basic and acidic residues" evidence="3">
    <location>
        <begin position="147"/>
        <end position="159"/>
    </location>
</feature>
<dbReference type="PANTHER" id="PTHR10288">
    <property type="entry name" value="KH DOMAIN CONTAINING RNA BINDING PROTEIN"/>
    <property type="match status" value="1"/>
</dbReference>
<evidence type="ECO:0000256" key="1">
    <source>
        <dbReference type="ARBA" id="ARBA00022737"/>
    </source>
</evidence>
<feature type="region of interest" description="Disordered" evidence="3">
    <location>
        <begin position="147"/>
        <end position="167"/>
    </location>
</feature>
<feature type="domain" description="K Homology" evidence="4">
    <location>
        <begin position="2"/>
        <end position="73"/>
    </location>
</feature>
<gene>
    <name evidence="5" type="ORF">CBOVIS_LOCUS9395</name>
</gene>
<evidence type="ECO:0000313" key="6">
    <source>
        <dbReference type="Proteomes" id="UP000494206"/>
    </source>
</evidence>
<keyword evidence="2" id="KW-0694">RNA-binding</keyword>
<dbReference type="SUPFAM" id="SSF54791">
    <property type="entry name" value="Eukaryotic type KH-domain (KH-domain type I)"/>
    <property type="match status" value="2"/>
</dbReference>
<dbReference type="SMART" id="SM00322">
    <property type="entry name" value="KH"/>
    <property type="match status" value="2"/>
</dbReference>
<keyword evidence="6" id="KW-1185">Reference proteome</keyword>
<organism evidence="5 6">
    <name type="scientific">Caenorhabditis bovis</name>
    <dbReference type="NCBI Taxonomy" id="2654633"/>
    <lineage>
        <taxon>Eukaryota</taxon>
        <taxon>Metazoa</taxon>
        <taxon>Ecdysozoa</taxon>
        <taxon>Nematoda</taxon>
        <taxon>Chromadorea</taxon>
        <taxon>Rhabditida</taxon>
        <taxon>Rhabditina</taxon>
        <taxon>Rhabditomorpha</taxon>
        <taxon>Rhabditoidea</taxon>
        <taxon>Rhabditidae</taxon>
        <taxon>Peloderinae</taxon>
        <taxon>Caenorhabditis</taxon>
    </lineage>
</organism>
<dbReference type="InterPro" id="IPR036612">
    <property type="entry name" value="KH_dom_type_1_sf"/>
</dbReference>
<dbReference type="Gene3D" id="3.30.1370.10">
    <property type="entry name" value="K Homology domain, type 1"/>
    <property type="match status" value="2"/>
</dbReference>
<reference evidence="5 6" key="1">
    <citation type="submission" date="2020-04" db="EMBL/GenBank/DDBJ databases">
        <authorList>
            <person name="Laetsch R D."/>
            <person name="Stevens L."/>
            <person name="Kumar S."/>
            <person name="Blaxter L. M."/>
        </authorList>
    </citation>
    <scope>NUCLEOTIDE SEQUENCE [LARGE SCALE GENOMIC DNA]</scope>
</reference>
<dbReference type="Pfam" id="PF00013">
    <property type="entry name" value="KH_1"/>
    <property type="match status" value="2"/>
</dbReference>
<keyword evidence="1" id="KW-0677">Repeat</keyword>
<dbReference type="InterPro" id="IPR004087">
    <property type="entry name" value="KH_dom"/>
</dbReference>
<feature type="domain" description="K Homology" evidence="4">
    <location>
        <begin position="78"/>
        <end position="142"/>
    </location>
</feature>
<dbReference type="AlphaFoldDB" id="A0A8S1F1A7"/>
<name>A0A8S1F1A7_9PELO</name>
<accession>A0A8S1F1A7</accession>
<dbReference type="OrthoDB" id="442947at2759"/>
<sequence>MAARTVRIDVTRSLPTPLIGRFIGQEGSEIKKLSKQNNVIIELDADENRKIVSIVGQYNDVKKATIEVRRNITELRNRNCEYEMKIPNDLIGKHGSKINEIKERTSVNIKIDKDEAEFANVTIYGSYSKILTALRLIWDRIDSIDRQNPHDDPSSKEFSEELNVDLC</sequence>
<evidence type="ECO:0000313" key="5">
    <source>
        <dbReference type="EMBL" id="CAB3407469.1"/>
    </source>
</evidence>
<proteinExistence type="predicted"/>